<proteinExistence type="predicted"/>
<feature type="region of interest" description="Disordered" evidence="1">
    <location>
        <begin position="582"/>
        <end position="633"/>
    </location>
</feature>
<name>A0A2T0LXU0_9ACTN</name>
<protein>
    <submittedName>
        <fullName evidence="2">Uncharacterized protein</fullName>
    </submittedName>
</protein>
<accession>A0A2T0LXU0</accession>
<evidence type="ECO:0000313" key="3">
    <source>
        <dbReference type="Proteomes" id="UP000238312"/>
    </source>
</evidence>
<reference evidence="2 3" key="1">
    <citation type="submission" date="2018-03" db="EMBL/GenBank/DDBJ databases">
        <title>Genomic Encyclopedia of Type Strains, Phase III (KMG-III): the genomes of soil and plant-associated and newly described type strains.</title>
        <authorList>
            <person name="Whitman W."/>
        </authorList>
    </citation>
    <scope>NUCLEOTIDE SEQUENCE [LARGE SCALE GENOMIC DNA]</scope>
    <source>
        <strain evidence="2 3">CGMCC 4.7104</strain>
    </source>
</reference>
<feature type="compositionally biased region" description="Basic and acidic residues" evidence="1">
    <location>
        <begin position="492"/>
        <end position="504"/>
    </location>
</feature>
<keyword evidence="3" id="KW-1185">Reference proteome</keyword>
<evidence type="ECO:0000256" key="1">
    <source>
        <dbReference type="SAM" id="MobiDB-lite"/>
    </source>
</evidence>
<dbReference type="EMBL" id="PVNG01000039">
    <property type="protein sequence ID" value="PRX48934.1"/>
    <property type="molecule type" value="Genomic_DNA"/>
</dbReference>
<feature type="compositionally biased region" description="Basic and acidic residues" evidence="1">
    <location>
        <begin position="434"/>
        <end position="448"/>
    </location>
</feature>
<feature type="region of interest" description="Disordered" evidence="1">
    <location>
        <begin position="355"/>
        <end position="567"/>
    </location>
</feature>
<organism evidence="2 3">
    <name type="scientific">Nonomuraea fuscirosea</name>
    <dbReference type="NCBI Taxonomy" id="1291556"/>
    <lineage>
        <taxon>Bacteria</taxon>
        <taxon>Bacillati</taxon>
        <taxon>Actinomycetota</taxon>
        <taxon>Actinomycetes</taxon>
        <taxon>Streptosporangiales</taxon>
        <taxon>Streptosporangiaceae</taxon>
        <taxon>Nonomuraea</taxon>
    </lineage>
</organism>
<dbReference type="RefSeq" id="WP_146178657.1">
    <property type="nucleotide sequence ID" value="NZ_PVNG01000039.1"/>
</dbReference>
<feature type="region of interest" description="Disordered" evidence="1">
    <location>
        <begin position="1"/>
        <end position="125"/>
    </location>
</feature>
<dbReference type="AlphaFoldDB" id="A0A2T0LXU0"/>
<gene>
    <name evidence="2" type="ORF">B0I32_13927</name>
</gene>
<feature type="compositionally biased region" description="Basic and acidic residues" evidence="1">
    <location>
        <begin position="67"/>
        <end position="86"/>
    </location>
</feature>
<dbReference type="Proteomes" id="UP000238312">
    <property type="component" value="Unassembled WGS sequence"/>
</dbReference>
<feature type="compositionally biased region" description="Basic and acidic residues" evidence="1">
    <location>
        <begin position="361"/>
        <end position="387"/>
    </location>
</feature>
<sequence length="633" mass="70019">MIALAEWAGSDGLSDEQYSRHQQGKAPLRETGHARRKRGRRGCQMTVTPDHIAYQWRLRPPQAPEASEPRPEGRRTGKKRPDDRPQPPRAAVEWQARQITRTSYGWDPAGPVSDTDVAEGPPTRQPVAEPEIIWIRDCVGIQIGAYNSQTDTYDIVLSKLEIALDEDALAMLLALISQGAEDGFRTDIHLPGIPALRRSPAKSFIRRHPDDTRLIVVRRSCGVQIGNRCFQRNTFTLRADGFLIRIDSLHLRSGRRSAMRRLLADPHDRDTAAMIARDIVERALATLLTRLEREFEHLTEPSLITGLRSLYRRIGVSMGFRNTVRLRRRFDASAIRIALLRRVLTEQILRYAQRHAATRQATDEPRASDEQRRPPDAREEPGSRSDPSDGPAPGRPDVGDFWEPFPADDFRGRSAARDHRGRDTGETYCGWDAGEAHRGREVGEDRTRASAAADEQGAHPAPPGSHGRPTAPPTPEPAPHAAASHAPESDEPAERSKPPREVTPERSATARRRELLKATEQTGRAPGDPPAHDSRSGPTARSRPSLLQPLGNPSREPHDGLVCPTGSPIFCSEALVRALEDELLPAPEDQRGRVELPSSPGRDGPGTRGTGWSPPPPGSRDISRDLDLGSPSW</sequence>
<comment type="caution">
    <text evidence="2">The sequence shown here is derived from an EMBL/GenBank/DDBJ whole genome shotgun (WGS) entry which is preliminary data.</text>
</comment>
<evidence type="ECO:0000313" key="2">
    <source>
        <dbReference type="EMBL" id="PRX48934.1"/>
    </source>
</evidence>
<feature type="compositionally biased region" description="Basic and acidic residues" evidence="1">
    <location>
        <begin position="408"/>
        <end position="425"/>
    </location>
</feature>